<evidence type="ECO:0000313" key="2">
    <source>
        <dbReference type="Proteomes" id="UP000037460"/>
    </source>
</evidence>
<evidence type="ECO:0000313" key="1">
    <source>
        <dbReference type="EMBL" id="KOO26129.1"/>
    </source>
</evidence>
<gene>
    <name evidence="1" type="ORF">Ctob_001347</name>
</gene>
<name>A0A0M0JHS2_9EUKA</name>
<dbReference type="Proteomes" id="UP000037460">
    <property type="component" value="Unassembled WGS sequence"/>
</dbReference>
<accession>A0A0M0JHS2</accession>
<proteinExistence type="predicted"/>
<dbReference type="EMBL" id="JWZX01002887">
    <property type="protein sequence ID" value="KOO26129.1"/>
    <property type="molecule type" value="Genomic_DNA"/>
</dbReference>
<comment type="caution">
    <text evidence="1">The sequence shown here is derived from an EMBL/GenBank/DDBJ whole genome shotgun (WGS) entry which is preliminary data.</text>
</comment>
<organism evidence="1 2">
    <name type="scientific">Chrysochromulina tobinii</name>
    <dbReference type="NCBI Taxonomy" id="1460289"/>
    <lineage>
        <taxon>Eukaryota</taxon>
        <taxon>Haptista</taxon>
        <taxon>Haptophyta</taxon>
        <taxon>Prymnesiophyceae</taxon>
        <taxon>Prymnesiales</taxon>
        <taxon>Chrysochromulinaceae</taxon>
        <taxon>Chrysochromulina</taxon>
    </lineage>
</organism>
<protein>
    <submittedName>
        <fullName evidence="1">Uncharacterized protein</fullName>
    </submittedName>
</protein>
<reference evidence="2" key="1">
    <citation type="journal article" date="2015" name="PLoS Genet.">
        <title>Genome Sequence and Transcriptome Analyses of Chrysochromulina tobin: Metabolic Tools for Enhanced Algal Fitness in the Prominent Order Prymnesiales (Haptophyceae).</title>
        <authorList>
            <person name="Hovde B.T."/>
            <person name="Deodato C.R."/>
            <person name="Hunsperger H.M."/>
            <person name="Ryken S.A."/>
            <person name="Yost W."/>
            <person name="Jha R.K."/>
            <person name="Patterson J."/>
            <person name="Monnat R.J. Jr."/>
            <person name="Barlow S.B."/>
            <person name="Starkenburg S.R."/>
            <person name="Cattolico R.A."/>
        </authorList>
    </citation>
    <scope>NUCLEOTIDE SEQUENCE</scope>
    <source>
        <strain evidence="2">CCMP291</strain>
    </source>
</reference>
<sequence>MNADAILEQDSKIAAYSSHMQELMDRQATVITEMQGQHATTMSDLHKQLAASEAAHAAHAADLRKQLADQAAQAAHTETLHTAAMDDLRKVC</sequence>
<dbReference type="AlphaFoldDB" id="A0A0M0JHS2"/>
<keyword evidence="2" id="KW-1185">Reference proteome</keyword>